<evidence type="ECO:0000256" key="2">
    <source>
        <dbReference type="ARBA" id="ARBA00005080"/>
    </source>
</evidence>
<dbReference type="GO" id="GO:0005737">
    <property type="term" value="C:cytoplasm"/>
    <property type="evidence" value="ECO:0007669"/>
    <property type="project" value="TreeGrafter"/>
</dbReference>
<dbReference type="AlphaFoldDB" id="A0AAV9G889"/>
<reference evidence="12" key="2">
    <citation type="submission" date="2023-05" db="EMBL/GenBank/DDBJ databases">
        <authorList>
            <consortium name="Lawrence Berkeley National Laboratory"/>
            <person name="Steindorff A."/>
            <person name="Hensen N."/>
            <person name="Bonometti L."/>
            <person name="Westerberg I."/>
            <person name="Brannstrom I.O."/>
            <person name="Guillou S."/>
            <person name="Cros-Aarteil S."/>
            <person name="Calhoun S."/>
            <person name="Haridas S."/>
            <person name="Kuo A."/>
            <person name="Mondo S."/>
            <person name="Pangilinan J."/>
            <person name="Riley R."/>
            <person name="Labutti K."/>
            <person name="Andreopoulos B."/>
            <person name="Lipzen A."/>
            <person name="Chen C."/>
            <person name="Yanf M."/>
            <person name="Daum C."/>
            <person name="Ng V."/>
            <person name="Clum A."/>
            <person name="Ohm R."/>
            <person name="Martin F."/>
            <person name="Silar P."/>
            <person name="Natvig D."/>
            <person name="Lalanne C."/>
            <person name="Gautier V."/>
            <person name="Ament-Velasquez S.L."/>
            <person name="Kruys A."/>
            <person name="Hutchinson M.I."/>
            <person name="Powell A.J."/>
            <person name="Barry K."/>
            <person name="Miller A.N."/>
            <person name="Grigoriev I.V."/>
            <person name="Debuchy R."/>
            <person name="Gladieux P."/>
            <person name="Thoren M.H."/>
            <person name="Johannesson H."/>
        </authorList>
    </citation>
    <scope>NUCLEOTIDE SEQUENCE</scope>
    <source>
        <strain evidence="12">PSN243</strain>
    </source>
</reference>
<keyword evidence="6" id="KW-0547">Nucleotide-binding</keyword>
<evidence type="ECO:0000256" key="7">
    <source>
        <dbReference type="ARBA" id="ARBA00022801"/>
    </source>
</evidence>
<dbReference type="Gene3D" id="1.10.286.10">
    <property type="match status" value="1"/>
</dbReference>
<evidence type="ECO:0000256" key="9">
    <source>
        <dbReference type="ARBA" id="ARBA00023134"/>
    </source>
</evidence>
<name>A0AAV9G889_9PEZI</name>
<dbReference type="PROSITE" id="PS00859">
    <property type="entry name" value="GTP_CYCLOHYDROL_1_1"/>
    <property type="match status" value="1"/>
</dbReference>
<gene>
    <name evidence="12" type="ORF">QBC34DRAFT_337217</name>
</gene>
<dbReference type="NCBIfam" id="NF006825">
    <property type="entry name" value="PRK09347.1-2"/>
    <property type="match status" value="1"/>
</dbReference>
<dbReference type="Gene3D" id="3.30.1130.10">
    <property type="match status" value="1"/>
</dbReference>
<sequence>MVEVNGLIHPGIGTLARLQDTPEQHTTRLSKIESAARTILECIGEDPTRPGLLDTPARFAKAIMTFTEGYSQDIQTVTNGAIFDEHRSGMVSVKDIDISSLCEHHLVPFIGKIHIGYIPNGSIIGLSKLARIANMFSQRLQVQERLTEEVADTIMEVLKPQGVAVMVEASHMCMVMRGVNKTAAVTVTSCFRGCFETNDKTRNEFFALVGAGRR</sequence>
<evidence type="ECO:0000256" key="8">
    <source>
        <dbReference type="ARBA" id="ARBA00022909"/>
    </source>
</evidence>
<proteinExistence type="inferred from homology"/>
<dbReference type="PROSITE" id="PS00860">
    <property type="entry name" value="GTP_CYCLOHYDROL_1_2"/>
    <property type="match status" value="1"/>
</dbReference>
<dbReference type="HAMAP" id="MF_00223">
    <property type="entry name" value="FolE"/>
    <property type="match status" value="1"/>
</dbReference>
<dbReference type="CDD" id="cd00642">
    <property type="entry name" value="GTP_cyclohydro1"/>
    <property type="match status" value="1"/>
</dbReference>
<keyword evidence="7" id="KW-0378">Hydrolase</keyword>
<dbReference type="SUPFAM" id="SSF55620">
    <property type="entry name" value="Tetrahydrobiopterin biosynthesis enzymes-like"/>
    <property type="match status" value="1"/>
</dbReference>
<dbReference type="PANTHER" id="PTHR11109">
    <property type="entry name" value="GTP CYCLOHYDROLASE I"/>
    <property type="match status" value="1"/>
</dbReference>
<dbReference type="GO" id="GO:0046656">
    <property type="term" value="P:folic acid biosynthetic process"/>
    <property type="evidence" value="ECO:0007669"/>
    <property type="project" value="UniProtKB-KW"/>
</dbReference>
<dbReference type="GO" id="GO:0003934">
    <property type="term" value="F:GTP cyclohydrolase I activity"/>
    <property type="evidence" value="ECO:0007669"/>
    <property type="project" value="UniProtKB-EC"/>
</dbReference>
<dbReference type="EC" id="3.5.4.16" evidence="4"/>
<comment type="caution">
    <text evidence="12">The sequence shown here is derived from an EMBL/GenBank/DDBJ whole genome shotgun (WGS) entry which is preliminary data.</text>
</comment>
<evidence type="ECO:0000313" key="13">
    <source>
        <dbReference type="Proteomes" id="UP001321760"/>
    </source>
</evidence>
<dbReference type="FunFam" id="1.10.286.10:FF:000003">
    <property type="entry name" value="GTP cyclohydrolase 1"/>
    <property type="match status" value="1"/>
</dbReference>
<dbReference type="NCBIfam" id="NF006826">
    <property type="entry name" value="PRK09347.1-3"/>
    <property type="match status" value="1"/>
</dbReference>
<dbReference type="GO" id="GO:0005525">
    <property type="term" value="F:GTP binding"/>
    <property type="evidence" value="ECO:0007669"/>
    <property type="project" value="UniProtKB-KW"/>
</dbReference>
<dbReference type="InterPro" id="IPR018234">
    <property type="entry name" value="GTP_CycHdrlase_I_CS"/>
</dbReference>
<comment type="catalytic activity">
    <reaction evidence="1">
        <text>GTP + H2O = 7,8-dihydroneopterin 3'-triphosphate + formate + H(+)</text>
        <dbReference type="Rhea" id="RHEA:17473"/>
        <dbReference type="ChEBI" id="CHEBI:15377"/>
        <dbReference type="ChEBI" id="CHEBI:15378"/>
        <dbReference type="ChEBI" id="CHEBI:15740"/>
        <dbReference type="ChEBI" id="CHEBI:37565"/>
        <dbReference type="ChEBI" id="CHEBI:58462"/>
        <dbReference type="EC" id="3.5.4.16"/>
    </reaction>
</comment>
<evidence type="ECO:0000256" key="5">
    <source>
        <dbReference type="ARBA" id="ARBA00017272"/>
    </source>
</evidence>
<feature type="domain" description="GTP cyclohydrolase I" evidence="11">
    <location>
        <begin position="32"/>
        <end position="209"/>
    </location>
</feature>
<keyword evidence="9" id="KW-0342">GTP-binding</keyword>
<evidence type="ECO:0000256" key="6">
    <source>
        <dbReference type="ARBA" id="ARBA00022741"/>
    </source>
</evidence>
<dbReference type="PANTHER" id="PTHR11109:SF7">
    <property type="entry name" value="GTP CYCLOHYDROLASE 1"/>
    <property type="match status" value="1"/>
</dbReference>
<comment type="pathway">
    <text evidence="2">Cofactor biosynthesis; 7,8-dihydroneopterin triphosphate biosynthesis; 7,8-dihydroneopterin triphosphate from GTP: step 1/1.</text>
</comment>
<protein>
    <recommendedName>
        <fullName evidence="5">GTP cyclohydrolase 1</fullName>
        <ecNumber evidence="4">3.5.4.16</ecNumber>
    </recommendedName>
    <alternativeName>
        <fullName evidence="10">GTP cyclohydrolase I</fullName>
    </alternativeName>
</protein>
<dbReference type="InterPro" id="IPR043133">
    <property type="entry name" value="GTP-CH-I_C/QueF"/>
</dbReference>
<feature type="non-terminal residue" evidence="12">
    <location>
        <position position="1"/>
    </location>
</feature>
<evidence type="ECO:0000256" key="3">
    <source>
        <dbReference type="ARBA" id="ARBA00008085"/>
    </source>
</evidence>
<keyword evidence="13" id="KW-1185">Reference proteome</keyword>
<evidence type="ECO:0000256" key="1">
    <source>
        <dbReference type="ARBA" id="ARBA00001052"/>
    </source>
</evidence>
<dbReference type="GO" id="GO:0046654">
    <property type="term" value="P:tetrahydrofolate biosynthetic process"/>
    <property type="evidence" value="ECO:0007669"/>
    <property type="project" value="InterPro"/>
</dbReference>
<dbReference type="GO" id="GO:0008270">
    <property type="term" value="F:zinc ion binding"/>
    <property type="evidence" value="ECO:0007669"/>
    <property type="project" value="TreeGrafter"/>
</dbReference>
<dbReference type="InterPro" id="IPR043134">
    <property type="entry name" value="GTP-CH-I_N"/>
</dbReference>
<keyword evidence="8" id="KW-0289">Folate biosynthesis</keyword>
<evidence type="ECO:0000256" key="10">
    <source>
        <dbReference type="ARBA" id="ARBA00030854"/>
    </source>
</evidence>
<comment type="similarity">
    <text evidence="3">Belongs to the GTP cyclohydrolase I family.</text>
</comment>
<dbReference type="GO" id="GO:0006729">
    <property type="term" value="P:tetrahydrobiopterin biosynthetic process"/>
    <property type="evidence" value="ECO:0007669"/>
    <property type="project" value="TreeGrafter"/>
</dbReference>
<dbReference type="FunFam" id="3.30.1130.10:FF:000001">
    <property type="entry name" value="GTP cyclohydrolase 1"/>
    <property type="match status" value="1"/>
</dbReference>
<evidence type="ECO:0000313" key="12">
    <source>
        <dbReference type="EMBL" id="KAK4443286.1"/>
    </source>
</evidence>
<dbReference type="InterPro" id="IPR001474">
    <property type="entry name" value="GTP_CycHdrlase_I"/>
</dbReference>
<dbReference type="InterPro" id="IPR020602">
    <property type="entry name" value="GTP_CycHdrlase_I_dom"/>
</dbReference>
<evidence type="ECO:0000259" key="11">
    <source>
        <dbReference type="Pfam" id="PF01227"/>
    </source>
</evidence>
<evidence type="ECO:0000256" key="4">
    <source>
        <dbReference type="ARBA" id="ARBA00012715"/>
    </source>
</evidence>
<dbReference type="EMBL" id="MU865996">
    <property type="protein sequence ID" value="KAK4443286.1"/>
    <property type="molecule type" value="Genomic_DNA"/>
</dbReference>
<reference evidence="12" key="1">
    <citation type="journal article" date="2023" name="Mol. Phylogenet. Evol.">
        <title>Genome-scale phylogeny and comparative genomics of the fungal order Sordariales.</title>
        <authorList>
            <person name="Hensen N."/>
            <person name="Bonometti L."/>
            <person name="Westerberg I."/>
            <person name="Brannstrom I.O."/>
            <person name="Guillou S."/>
            <person name="Cros-Aarteil S."/>
            <person name="Calhoun S."/>
            <person name="Haridas S."/>
            <person name="Kuo A."/>
            <person name="Mondo S."/>
            <person name="Pangilinan J."/>
            <person name="Riley R."/>
            <person name="LaButti K."/>
            <person name="Andreopoulos B."/>
            <person name="Lipzen A."/>
            <person name="Chen C."/>
            <person name="Yan M."/>
            <person name="Daum C."/>
            <person name="Ng V."/>
            <person name="Clum A."/>
            <person name="Steindorff A."/>
            <person name="Ohm R.A."/>
            <person name="Martin F."/>
            <person name="Silar P."/>
            <person name="Natvig D.O."/>
            <person name="Lalanne C."/>
            <person name="Gautier V."/>
            <person name="Ament-Velasquez S.L."/>
            <person name="Kruys A."/>
            <person name="Hutchinson M.I."/>
            <person name="Powell A.J."/>
            <person name="Barry K."/>
            <person name="Miller A.N."/>
            <person name="Grigoriev I.V."/>
            <person name="Debuchy R."/>
            <person name="Gladieux P."/>
            <person name="Hiltunen Thoren M."/>
            <person name="Johannesson H."/>
        </authorList>
    </citation>
    <scope>NUCLEOTIDE SEQUENCE</scope>
    <source>
        <strain evidence="12">PSN243</strain>
    </source>
</reference>
<dbReference type="NCBIfam" id="TIGR00063">
    <property type="entry name" value="folE"/>
    <property type="match status" value="1"/>
</dbReference>
<organism evidence="12 13">
    <name type="scientific">Podospora aff. communis PSN243</name>
    <dbReference type="NCBI Taxonomy" id="3040156"/>
    <lineage>
        <taxon>Eukaryota</taxon>
        <taxon>Fungi</taxon>
        <taxon>Dikarya</taxon>
        <taxon>Ascomycota</taxon>
        <taxon>Pezizomycotina</taxon>
        <taxon>Sordariomycetes</taxon>
        <taxon>Sordariomycetidae</taxon>
        <taxon>Sordariales</taxon>
        <taxon>Podosporaceae</taxon>
        <taxon>Podospora</taxon>
    </lineage>
</organism>
<dbReference type="Proteomes" id="UP001321760">
    <property type="component" value="Unassembled WGS sequence"/>
</dbReference>
<dbReference type="Pfam" id="PF01227">
    <property type="entry name" value="GTP_cyclohydroI"/>
    <property type="match status" value="1"/>
</dbReference>
<accession>A0AAV9G889</accession>